<feature type="domain" description="Ig-like" evidence="3">
    <location>
        <begin position="12"/>
        <end position="116"/>
    </location>
</feature>
<reference evidence="4" key="1">
    <citation type="submission" date="2017-05" db="UniProtKB">
        <authorList>
            <consortium name="EnsemblMetazoa"/>
        </authorList>
    </citation>
    <scope>IDENTIFICATION</scope>
</reference>
<dbReference type="InterPro" id="IPR007110">
    <property type="entry name" value="Ig-like_dom"/>
</dbReference>
<proteinExistence type="predicted"/>
<evidence type="ECO:0000256" key="1">
    <source>
        <dbReference type="SAM" id="Phobius"/>
    </source>
</evidence>
<protein>
    <recommendedName>
        <fullName evidence="3">Ig-like domain-containing protein</fullName>
    </recommendedName>
</protein>
<dbReference type="EnsemblMetazoa" id="Aqu2.1.18197_001">
    <property type="protein sequence ID" value="Aqu2.1.18197_001"/>
    <property type="gene ID" value="Aqu2.1.18197"/>
</dbReference>
<keyword evidence="1" id="KW-0812">Transmembrane</keyword>
<evidence type="ECO:0000259" key="3">
    <source>
        <dbReference type="PROSITE" id="PS50835"/>
    </source>
</evidence>
<dbReference type="AlphaFoldDB" id="A0A1X7TT66"/>
<keyword evidence="1" id="KW-0472">Membrane</keyword>
<keyword evidence="1" id="KW-1133">Transmembrane helix</keyword>
<dbReference type="PROSITE" id="PS50835">
    <property type="entry name" value="IG_LIKE"/>
    <property type="match status" value="1"/>
</dbReference>
<keyword evidence="2" id="KW-0732">Signal</keyword>
<accession>A0A1X7TT66</accession>
<evidence type="ECO:0000313" key="4">
    <source>
        <dbReference type="EnsemblMetazoa" id="Aqu2.1.18197_001"/>
    </source>
</evidence>
<feature type="signal peptide" evidence="2">
    <location>
        <begin position="1"/>
        <end position="16"/>
    </location>
</feature>
<evidence type="ECO:0000256" key="2">
    <source>
        <dbReference type="SAM" id="SignalP"/>
    </source>
</evidence>
<dbReference type="InParanoid" id="A0A1X7TT66"/>
<feature type="transmembrane region" description="Helical" evidence="1">
    <location>
        <begin position="265"/>
        <end position="284"/>
    </location>
</feature>
<sequence length="303" mass="32441">MSVLLHLLLLVPSVASVSLSLTSGEVCEGAVATWTCIVRVSHDGVRLGWRNNGNTLYPQLHAVSSLGSGSPFYATLISSDSRIIISSATATVTNIVRGSLLECSDSDFMSPSTNVTLIFKGPVAANLSSPVFFGDGIRVSWSGATCAGSYKLSIYLSVYEVDVKNSPKYLLIQILTTIANFTIRNNDDERPPVTNCSITFDDVLKSCVMSNIIIFNITSGAKHSYNITVTNAAGTVNMNELSNQVKNTTTQVNTTMELSASIDPLAIAASPTVLGVLIIIVYLLDIAEDMLEETMVLSQDLEE</sequence>
<organism evidence="4">
    <name type="scientific">Amphimedon queenslandica</name>
    <name type="common">Sponge</name>
    <dbReference type="NCBI Taxonomy" id="400682"/>
    <lineage>
        <taxon>Eukaryota</taxon>
        <taxon>Metazoa</taxon>
        <taxon>Porifera</taxon>
        <taxon>Demospongiae</taxon>
        <taxon>Heteroscleromorpha</taxon>
        <taxon>Haplosclerida</taxon>
        <taxon>Niphatidae</taxon>
        <taxon>Amphimedon</taxon>
    </lineage>
</organism>
<name>A0A1X7TT66_AMPQE</name>
<feature type="chain" id="PRO_5010857459" description="Ig-like domain-containing protein" evidence="2">
    <location>
        <begin position="17"/>
        <end position="303"/>
    </location>
</feature>